<name>A0A4C1WJT6_EUMVA</name>
<dbReference type="EMBL" id="BGZK01000566">
    <property type="protein sequence ID" value="GBP50427.1"/>
    <property type="molecule type" value="Genomic_DNA"/>
</dbReference>
<dbReference type="OrthoDB" id="7395091at2759"/>
<dbReference type="AlphaFoldDB" id="A0A4C1WJT6"/>
<proteinExistence type="predicted"/>
<evidence type="ECO:0000313" key="1">
    <source>
        <dbReference type="EMBL" id="GBP50427.1"/>
    </source>
</evidence>
<keyword evidence="2" id="KW-1185">Reference proteome</keyword>
<organism evidence="1 2">
    <name type="scientific">Eumeta variegata</name>
    <name type="common">Bagworm moth</name>
    <name type="synonym">Eumeta japonica</name>
    <dbReference type="NCBI Taxonomy" id="151549"/>
    <lineage>
        <taxon>Eukaryota</taxon>
        <taxon>Metazoa</taxon>
        <taxon>Ecdysozoa</taxon>
        <taxon>Arthropoda</taxon>
        <taxon>Hexapoda</taxon>
        <taxon>Insecta</taxon>
        <taxon>Pterygota</taxon>
        <taxon>Neoptera</taxon>
        <taxon>Endopterygota</taxon>
        <taxon>Lepidoptera</taxon>
        <taxon>Glossata</taxon>
        <taxon>Ditrysia</taxon>
        <taxon>Tineoidea</taxon>
        <taxon>Psychidae</taxon>
        <taxon>Oiketicinae</taxon>
        <taxon>Eumeta</taxon>
    </lineage>
</organism>
<sequence length="105" mass="11379">MGKKLRVAQDALAASAARRGGGRAGGCAGAAGRWALHLAAPRYRHTETHFAAANLAPRVSRDPQTSFRGRETAELTASLFCACALRFRRRANFDSSRLNLQRKVV</sequence>
<comment type="caution">
    <text evidence="1">The sequence shown here is derived from an EMBL/GenBank/DDBJ whole genome shotgun (WGS) entry which is preliminary data.</text>
</comment>
<evidence type="ECO:0000313" key="2">
    <source>
        <dbReference type="Proteomes" id="UP000299102"/>
    </source>
</evidence>
<protein>
    <submittedName>
        <fullName evidence="1">Uncharacterized protein</fullName>
    </submittedName>
</protein>
<accession>A0A4C1WJT6</accession>
<reference evidence="1 2" key="1">
    <citation type="journal article" date="2019" name="Commun. Biol.">
        <title>The bagworm genome reveals a unique fibroin gene that provides high tensile strength.</title>
        <authorList>
            <person name="Kono N."/>
            <person name="Nakamura H."/>
            <person name="Ohtoshi R."/>
            <person name="Tomita M."/>
            <person name="Numata K."/>
            <person name="Arakawa K."/>
        </authorList>
    </citation>
    <scope>NUCLEOTIDE SEQUENCE [LARGE SCALE GENOMIC DNA]</scope>
</reference>
<dbReference type="Proteomes" id="UP000299102">
    <property type="component" value="Unassembled WGS sequence"/>
</dbReference>
<gene>
    <name evidence="1" type="ORF">EVAR_96663_1</name>
</gene>